<dbReference type="InterPro" id="IPR001126">
    <property type="entry name" value="UmuC"/>
</dbReference>
<comment type="caution">
    <text evidence="6">The sequence shown here is derived from an EMBL/GenBank/DDBJ whole genome shotgun (WGS) entry which is preliminary data.</text>
</comment>
<dbReference type="EMBL" id="SDLP01000002">
    <property type="protein sequence ID" value="TDL09786.1"/>
    <property type="molecule type" value="Genomic_DNA"/>
</dbReference>
<dbReference type="Gene3D" id="3.30.1490.100">
    <property type="entry name" value="DNA polymerase, Y-family, little finger domain"/>
    <property type="match status" value="1"/>
</dbReference>
<dbReference type="PANTHER" id="PTHR11076:SF33">
    <property type="entry name" value="DNA POLYMERASE KAPPA"/>
    <property type="match status" value="1"/>
</dbReference>
<evidence type="ECO:0000313" key="7">
    <source>
        <dbReference type="Proteomes" id="UP000294952"/>
    </source>
</evidence>
<reference evidence="6 7" key="1">
    <citation type="submission" date="2019-01" db="EMBL/GenBank/DDBJ databases">
        <title>High-quality-draft genome sequences of five non-tuberculosis mycobacteriaceae isolated from a nosocomial environment.</title>
        <authorList>
            <person name="Tiago I."/>
            <person name="Alarico S."/>
            <person name="Pereira S.G."/>
            <person name="Coelho C."/>
            <person name="Maranha A."/>
            <person name="Empadinhas N."/>
        </authorList>
    </citation>
    <scope>NUCLEOTIDE SEQUENCE [LARGE SCALE GENOMIC DNA]</scope>
    <source>
        <strain evidence="6 7">22DIII</strain>
    </source>
</reference>
<dbReference type="InterPro" id="IPR017961">
    <property type="entry name" value="DNA_pol_Y-fam_little_finger"/>
</dbReference>
<keyword evidence="4" id="KW-0239">DNA-directed DNA polymerase</keyword>
<dbReference type="Pfam" id="PF11798">
    <property type="entry name" value="IMS_HHH"/>
    <property type="match status" value="1"/>
</dbReference>
<keyword evidence="4 6" id="KW-0808">Transferase</keyword>
<evidence type="ECO:0000256" key="1">
    <source>
        <dbReference type="ARBA" id="ARBA00010945"/>
    </source>
</evidence>
<dbReference type="PROSITE" id="PS50173">
    <property type="entry name" value="UMUC"/>
    <property type="match status" value="1"/>
</dbReference>
<keyword evidence="4" id="KW-0515">Mutator protein</keyword>
<keyword evidence="4" id="KW-0460">Magnesium</keyword>
<accession>A0A4R5X7X2</accession>
<dbReference type="GO" id="GO:0000287">
    <property type="term" value="F:magnesium ion binding"/>
    <property type="evidence" value="ECO:0007669"/>
    <property type="project" value="UniProtKB-UniRule"/>
</dbReference>
<evidence type="ECO:0000256" key="3">
    <source>
        <dbReference type="ARBA" id="ARBA00049244"/>
    </source>
</evidence>
<dbReference type="InterPro" id="IPR043128">
    <property type="entry name" value="Rev_trsase/Diguanyl_cyclase"/>
</dbReference>
<comment type="subunit">
    <text evidence="4">Monomer.</text>
</comment>
<keyword evidence="4" id="KW-0227">DNA damage</keyword>
<feature type="domain" description="UmuC" evidence="5">
    <location>
        <begin position="22"/>
        <end position="201"/>
    </location>
</feature>
<dbReference type="SUPFAM" id="SSF100879">
    <property type="entry name" value="Lesion bypass DNA polymerase (Y-family), little finger domain"/>
    <property type="match status" value="1"/>
</dbReference>
<dbReference type="InterPro" id="IPR022880">
    <property type="entry name" value="DNApol_IV"/>
</dbReference>
<keyword evidence="4" id="KW-0963">Cytoplasm</keyword>
<comment type="similarity">
    <text evidence="1 4">Belongs to the DNA polymerase type-Y family.</text>
</comment>
<dbReference type="EC" id="2.7.7.7" evidence="4"/>
<dbReference type="InterPro" id="IPR024728">
    <property type="entry name" value="PolY_HhH_motif"/>
</dbReference>
<keyword evidence="4" id="KW-0479">Metal-binding</keyword>
<proteinExistence type="inferred from homology"/>
<comment type="catalytic activity">
    <reaction evidence="3 4">
        <text>DNA(n) + a 2'-deoxyribonucleoside 5'-triphosphate = DNA(n+1) + diphosphate</text>
        <dbReference type="Rhea" id="RHEA:22508"/>
        <dbReference type="Rhea" id="RHEA-COMP:17339"/>
        <dbReference type="Rhea" id="RHEA-COMP:17340"/>
        <dbReference type="ChEBI" id="CHEBI:33019"/>
        <dbReference type="ChEBI" id="CHEBI:61560"/>
        <dbReference type="ChEBI" id="CHEBI:173112"/>
        <dbReference type="EC" id="2.7.7.7"/>
    </reaction>
</comment>
<sequence>MGDAGPQDLRDVTTAGQSSGWILHVDLDQFLASVELQRHPDLVGLPVIVGGNGDPSEARKVVTCASYEARAHGVHAGMPLRVAARRCPDATFLPSDPDAYDAASERVMTALRDLGHPVEVWGWDEAYIGAGQADPFALAQRIQDTITTETGLTCSVGISDNKQRAKVATGFGKPGGIAALTDENWMSTMGDRPVDALWGVGPKTAKKLAAMGITTVAELATTDAHLLTTTFGPTTGLWILLLAKGGGDTTVSAAPWIPRSRSHVVTFAEDLTDRADMAAAVTDLTQRTLAEIVEQQRVVSRVAVTLRTATFHTRTKIRTLPAPTVDADTVVATALALLGDFDLDRPVRLLGVRLELSMPDMATGEATVGAGS</sequence>
<feature type="site" description="Substrate discrimination" evidence="4">
    <location>
        <position position="31"/>
    </location>
</feature>
<name>A0A4R5X7X2_9MYCO</name>
<dbReference type="HAMAP" id="MF_01113">
    <property type="entry name" value="DNApol_IV"/>
    <property type="match status" value="1"/>
</dbReference>
<dbReference type="InterPro" id="IPR043502">
    <property type="entry name" value="DNA/RNA_pol_sf"/>
</dbReference>
<dbReference type="AlphaFoldDB" id="A0A4R5X7X2"/>
<dbReference type="GO" id="GO:0003684">
    <property type="term" value="F:damaged DNA binding"/>
    <property type="evidence" value="ECO:0007669"/>
    <property type="project" value="InterPro"/>
</dbReference>
<dbReference type="InterPro" id="IPR050116">
    <property type="entry name" value="DNA_polymerase-Y"/>
</dbReference>
<evidence type="ECO:0000259" key="5">
    <source>
        <dbReference type="PROSITE" id="PS50173"/>
    </source>
</evidence>
<dbReference type="GO" id="GO:0009432">
    <property type="term" value="P:SOS response"/>
    <property type="evidence" value="ECO:0007669"/>
    <property type="project" value="TreeGrafter"/>
</dbReference>
<dbReference type="CDD" id="cd03586">
    <property type="entry name" value="PolY_Pol_IV_kappa"/>
    <property type="match status" value="1"/>
</dbReference>
<feature type="binding site" evidence="4">
    <location>
        <position position="26"/>
    </location>
    <ligand>
        <name>Mg(2+)</name>
        <dbReference type="ChEBI" id="CHEBI:18420"/>
    </ligand>
</feature>
<keyword evidence="4" id="KW-0238">DNA-binding</keyword>
<comment type="subcellular location">
    <subcellularLocation>
        <location evidence="4">Cytoplasm</location>
    </subcellularLocation>
</comment>
<evidence type="ECO:0000313" key="6">
    <source>
        <dbReference type="EMBL" id="TDL09786.1"/>
    </source>
</evidence>
<gene>
    <name evidence="4" type="primary">dinB</name>
    <name evidence="6" type="ORF">EUA04_07440</name>
</gene>
<dbReference type="GO" id="GO:0006281">
    <property type="term" value="P:DNA repair"/>
    <property type="evidence" value="ECO:0007669"/>
    <property type="project" value="UniProtKB-UniRule"/>
</dbReference>
<dbReference type="GO" id="GO:0006261">
    <property type="term" value="P:DNA-templated DNA replication"/>
    <property type="evidence" value="ECO:0007669"/>
    <property type="project" value="UniProtKB-UniRule"/>
</dbReference>
<comment type="cofactor">
    <cofactor evidence="4">
        <name>Mg(2+)</name>
        <dbReference type="ChEBI" id="CHEBI:18420"/>
    </cofactor>
    <text evidence="4">Binds 2 magnesium ions per subunit.</text>
</comment>
<organism evidence="6 7">
    <name type="scientific">Mycolicibacterium obuense</name>
    <dbReference type="NCBI Taxonomy" id="1807"/>
    <lineage>
        <taxon>Bacteria</taxon>
        <taxon>Bacillati</taxon>
        <taxon>Actinomycetota</taxon>
        <taxon>Actinomycetes</taxon>
        <taxon>Mycobacteriales</taxon>
        <taxon>Mycobacteriaceae</taxon>
        <taxon>Mycolicibacterium</taxon>
    </lineage>
</organism>
<dbReference type="PANTHER" id="PTHR11076">
    <property type="entry name" value="DNA REPAIR POLYMERASE UMUC / TRANSFERASE FAMILY MEMBER"/>
    <property type="match status" value="1"/>
</dbReference>
<keyword evidence="4 6" id="KW-0548">Nucleotidyltransferase</keyword>
<dbReference type="Gene3D" id="3.40.1170.60">
    <property type="match status" value="1"/>
</dbReference>
<dbReference type="InterPro" id="IPR036775">
    <property type="entry name" value="DNA_pol_Y-fam_lit_finger_sf"/>
</dbReference>
<dbReference type="GO" id="GO:0003887">
    <property type="term" value="F:DNA-directed DNA polymerase activity"/>
    <property type="evidence" value="ECO:0007669"/>
    <property type="project" value="UniProtKB-UniRule"/>
</dbReference>
<keyword evidence="4" id="KW-0235">DNA replication</keyword>
<feature type="active site" evidence="4">
    <location>
        <position position="125"/>
    </location>
</feature>
<evidence type="ECO:0000256" key="4">
    <source>
        <dbReference type="HAMAP-Rule" id="MF_01113"/>
    </source>
</evidence>
<dbReference type="Gene3D" id="3.30.70.270">
    <property type="match status" value="1"/>
</dbReference>
<dbReference type="Pfam" id="PF11799">
    <property type="entry name" value="IMS_C"/>
    <property type="match status" value="1"/>
</dbReference>
<dbReference type="SUPFAM" id="SSF56672">
    <property type="entry name" value="DNA/RNA polymerases"/>
    <property type="match status" value="1"/>
</dbReference>
<dbReference type="NCBIfam" id="NF002883">
    <property type="entry name" value="PRK03352.1"/>
    <property type="match status" value="1"/>
</dbReference>
<dbReference type="GO" id="GO:0042276">
    <property type="term" value="P:error-prone translesion synthesis"/>
    <property type="evidence" value="ECO:0007669"/>
    <property type="project" value="TreeGrafter"/>
</dbReference>
<dbReference type="Proteomes" id="UP000294952">
    <property type="component" value="Unassembled WGS sequence"/>
</dbReference>
<evidence type="ECO:0000256" key="2">
    <source>
        <dbReference type="ARBA" id="ARBA00025589"/>
    </source>
</evidence>
<keyword evidence="4" id="KW-0234">DNA repair</keyword>
<dbReference type="Pfam" id="PF00817">
    <property type="entry name" value="IMS"/>
    <property type="match status" value="1"/>
</dbReference>
<dbReference type="GO" id="GO:0005829">
    <property type="term" value="C:cytosol"/>
    <property type="evidence" value="ECO:0007669"/>
    <property type="project" value="TreeGrafter"/>
</dbReference>
<dbReference type="Gene3D" id="1.10.150.20">
    <property type="entry name" value="5' to 3' exonuclease, C-terminal subdomain"/>
    <property type="match status" value="1"/>
</dbReference>
<protein>
    <recommendedName>
        <fullName evidence="4">DNA polymerase IV</fullName>
        <shortName evidence="4">Pol IV</shortName>
        <ecNumber evidence="4">2.7.7.7</ecNumber>
    </recommendedName>
</protein>
<comment type="function">
    <text evidence="2 4">Poorly processive, error-prone DNA polymerase involved in untargeted mutagenesis. Copies undamaged DNA at stalled replication forks, which arise in vivo from mismatched or misaligned primer ends. These misaligned primers can be extended by PolIV. Exhibits no 3'-5' exonuclease (proofreading) activity. May be involved in translesional synthesis, in conjunction with the beta clamp from PolIII.</text>
</comment>
<feature type="binding site" evidence="4">
    <location>
        <position position="124"/>
    </location>
    <ligand>
        <name>Mg(2+)</name>
        <dbReference type="ChEBI" id="CHEBI:18420"/>
    </ligand>
</feature>